<dbReference type="SMART" id="SM00267">
    <property type="entry name" value="GGDEF"/>
    <property type="match status" value="1"/>
</dbReference>
<dbReference type="PROSITE" id="PS50887">
    <property type="entry name" value="GGDEF"/>
    <property type="match status" value="1"/>
</dbReference>
<dbReference type="Pfam" id="PF16927">
    <property type="entry name" value="HisKA_7TM"/>
    <property type="match status" value="1"/>
</dbReference>
<feature type="transmembrane region" description="Helical" evidence="2">
    <location>
        <begin position="6"/>
        <end position="25"/>
    </location>
</feature>
<feature type="transmembrane region" description="Helical" evidence="2">
    <location>
        <begin position="37"/>
        <end position="58"/>
    </location>
</feature>
<dbReference type="RefSeq" id="WP_262066583.1">
    <property type="nucleotide sequence ID" value="NZ_JAMXOD010000014.1"/>
</dbReference>
<evidence type="ECO:0000256" key="1">
    <source>
        <dbReference type="SAM" id="Coils"/>
    </source>
</evidence>
<reference evidence="4 5" key="1">
    <citation type="journal article" date="2022" name="Genome Biol. Evol.">
        <title>Host diet, physiology and behaviors set the stage for Lachnospiraceae cladogenesis.</title>
        <authorList>
            <person name="Vera-Ponce De Leon A."/>
            <person name="Schneider M."/>
            <person name="Jahnes B.C."/>
            <person name="Sadowski V."/>
            <person name="Camuy-Velez L.A."/>
            <person name="Duan J."/>
            <person name="Sabree Z.L."/>
        </authorList>
    </citation>
    <scope>NUCLEOTIDE SEQUENCE [LARGE SCALE GENOMIC DNA]</scope>
    <source>
        <strain evidence="4 5">PAL113</strain>
    </source>
</reference>
<evidence type="ECO:0000313" key="5">
    <source>
        <dbReference type="Proteomes" id="UP001523566"/>
    </source>
</evidence>
<organism evidence="4 5">
    <name type="scientific">Aequitasia blattaphilus</name>
    <dbReference type="NCBI Taxonomy" id="2949332"/>
    <lineage>
        <taxon>Bacteria</taxon>
        <taxon>Bacillati</taxon>
        <taxon>Bacillota</taxon>
        <taxon>Clostridia</taxon>
        <taxon>Lachnospirales</taxon>
        <taxon>Lachnospiraceae</taxon>
        <taxon>Aequitasia</taxon>
    </lineage>
</organism>
<dbReference type="SUPFAM" id="SSF55073">
    <property type="entry name" value="Nucleotide cyclase"/>
    <property type="match status" value="1"/>
</dbReference>
<evidence type="ECO:0000313" key="4">
    <source>
        <dbReference type="EMBL" id="MCP1102796.1"/>
    </source>
</evidence>
<keyword evidence="4" id="KW-0548">Nucleotidyltransferase</keyword>
<dbReference type="Pfam" id="PF00990">
    <property type="entry name" value="GGDEF"/>
    <property type="match status" value="1"/>
</dbReference>
<feature type="transmembrane region" description="Helical" evidence="2">
    <location>
        <begin position="70"/>
        <end position="89"/>
    </location>
</feature>
<feature type="transmembrane region" description="Helical" evidence="2">
    <location>
        <begin position="143"/>
        <end position="166"/>
    </location>
</feature>
<keyword evidence="2" id="KW-1133">Transmembrane helix</keyword>
<dbReference type="EC" id="2.7.7.65" evidence="4"/>
<dbReference type="InterPro" id="IPR000160">
    <property type="entry name" value="GGDEF_dom"/>
</dbReference>
<dbReference type="Proteomes" id="UP001523566">
    <property type="component" value="Unassembled WGS sequence"/>
</dbReference>
<dbReference type="PANTHER" id="PTHR45138">
    <property type="entry name" value="REGULATORY COMPONENTS OF SENSORY TRANSDUCTION SYSTEM"/>
    <property type="match status" value="1"/>
</dbReference>
<keyword evidence="4" id="KW-0808">Transferase</keyword>
<accession>A0ABT1EAC5</accession>
<protein>
    <submittedName>
        <fullName evidence="4">Diguanylate cyclase</fullName>
        <ecNumber evidence="4">2.7.7.65</ecNumber>
    </submittedName>
</protein>
<keyword evidence="2" id="KW-0812">Transmembrane</keyword>
<dbReference type="PANTHER" id="PTHR45138:SF9">
    <property type="entry name" value="DIGUANYLATE CYCLASE DGCM-RELATED"/>
    <property type="match status" value="1"/>
</dbReference>
<dbReference type="CDD" id="cd01949">
    <property type="entry name" value="GGDEF"/>
    <property type="match status" value="1"/>
</dbReference>
<evidence type="ECO:0000259" key="3">
    <source>
        <dbReference type="PROSITE" id="PS50887"/>
    </source>
</evidence>
<feature type="domain" description="GGDEF" evidence="3">
    <location>
        <begin position="376"/>
        <end position="499"/>
    </location>
</feature>
<feature type="transmembrane region" description="Helical" evidence="2">
    <location>
        <begin position="101"/>
        <end position="123"/>
    </location>
</feature>
<proteinExistence type="predicted"/>
<dbReference type="Gene3D" id="3.30.70.270">
    <property type="match status" value="1"/>
</dbReference>
<dbReference type="EMBL" id="JAMZFW010000014">
    <property type="protein sequence ID" value="MCP1102796.1"/>
    <property type="molecule type" value="Genomic_DNA"/>
</dbReference>
<keyword evidence="2" id="KW-0472">Membrane</keyword>
<dbReference type="InterPro" id="IPR029787">
    <property type="entry name" value="Nucleotide_cyclase"/>
</dbReference>
<dbReference type="InterPro" id="IPR031621">
    <property type="entry name" value="HisKA_7TM"/>
</dbReference>
<comment type="caution">
    <text evidence="4">The sequence shown here is derived from an EMBL/GenBank/DDBJ whole genome shotgun (WGS) entry which is preliminary data.</text>
</comment>
<dbReference type="GO" id="GO:0052621">
    <property type="term" value="F:diguanylate cyclase activity"/>
    <property type="evidence" value="ECO:0007669"/>
    <property type="project" value="UniProtKB-EC"/>
</dbReference>
<keyword evidence="5" id="KW-1185">Reference proteome</keyword>
<dbReference type="InterPro" id="IPR050469">
    <property type="entry name" value="Diguanylate_Cyclase"/>
</dbReference>
<keyword evidence="1" id="KW-0175">Coiled coil</keyword>
<feature type="coiled-coil region" evidence="1">
    <location>
        <begin position="438"/>
        <end position="489"/>
    </location>
</feature>
<dbReference type="InterPro" id="IPR043128">
    <property type="entry name" value="Rev_trsase/Diguanyl_cyclase"/>
</dbReference>
<feature type="transmembrane region" description="Helical" evidence="2">
    <location>
        <begin position="178"/>
        <end position="199"/>
    </location>
</feature>
<sequence length="499" mass="58055">MTNITGIIFYMIMVFLIFMILLLNALKRSRSKLDGHFIFVGIMLTLWASTRVLFFVSIDFGVSKFLYDLDLPFVALTALGWFSYIMRFYGLDSYLSKTMIAALAIIPVFTFVLVLTTSDHTLIRSSFELLETYPRHLVVANRGLWFWFHSVYCYLLMLAGLIVTIVQHRKVKKEYKQPSFVLLWSVIIVMSVNVVVLRFSMPVDITLVSCYISLLAMYFSMKNYEELSFFIESRKEAFQYIDNAVLIVDDENNVITSNRMLREWMEERKIDYMGKKLSDILQQLQGKYQYMEKLQDEESGVDYYDQNHGVMNIRRREIFDSSGKEIASFIIVTDETENRKLIEELDKFSGMDALTGLLNRRQLTMECNLLREKTCYPVCILVGDVNGLKKTNDTYGHEQGDVLLRLMAEVLKRNCPPNALVSRTGGDEFVIVLQNAGRKEGKEVIKEIAKNLKHLENKYPYNLSIAMGISVIENEEEDWENHFQQADKEMYKNKKRSRA</sequence>
<evidence type="ECO:0000256" key="2">
    <source>
        <dbReference type="SAM" id="Phobius"/>
    </source>
</evidence>
<dbReference type="NCBIfam" id="TIGR00254">
    <property type="entry name" value="GGDEF"/>
    <property type="match status" value="1"/>
</dbReference>
<gene>
    <name evidence="4" type="ORF">NK125_10240</name>
</gene>
<name>A0ABT1EAC5_9FIRM</name>
<dbReference type="Gene3D" id="3.30.450.20">
    <property type="entry name" value="PAS domain"/>
    <property type="match status" value="1"/>
</dbReference>